<feature type="chain" id="PRO_5040211082" evidence="2">
    <location>
        <begin position="17"/>
        <end position="146"/>
    </location>
</feature>
<evidence type="ECO:0000256" key="1">
    <source>
        <dbReference type="SAM" id="MobiDB-lite"/>
    </source>
</evidence>
<dbReference type="CDD" id="cd23992">
    <property type="entry name" value="PBP_GOBP"/>
    <property type="match status" value="1"/>
</dbReference>
<dbReference type="SUPFAM" id="SSF47565">
    <property type="entry name" value="Insect pheromone/odorant-binding proteins"/>
    <property type="match status" value="1"/>
</dbReference>
<evidence type="ECO:0000256" key="2">
    <source>
        <dbReference type="SAM" id="SignalP"/>
    </source>
</evidence>
<dbReference type="EMBL" id="OU892278">
    <property type="protein sequence ID" value="CAG9764452.1"/>
    <property type="molecule type" value="Genomic_DNA"/>
</dbReference>
<dbReference type="InterPro" id="IPR036728">
    <property type="entry name" value="PBP_GOBP_sf"/>
</dbReference>
<protein>
    <submittedName>
        <fullName evidence="3">Uncharacterized protein</fullName>
    </submittedName>
</protein>
<dbReference type="Pfam" id="PF01395">
    <property type="entry name" value="PBP_GOBP"/>
    <property type="match status" value="1"/>
</dbReference>
<dbReference type="Gene3D" id="1.10.238.20">
    <property type="entry name" value="Pheromone/general odorant binding protein domain"/>
    <property type="match status" value="1"/>
</dbReference>
<dbReference type="OrthoDB" id="8194670at2759"/>
<proteinExistence type="predicted"/>
<dbReference type="AlphaFoldDB" id="A0A9N9MPK6"/>
<organism evidence="3 4">
    <name type="scientific">Ceutorhynchus assimilis</name>
    <name type="common">cabbage seed weevil</name>
    <dbReference type="NCBI Taxonomy" id="467358"/>
    <lineage>
        <taxon>Eukaryota</taxon>
        <taxon>Metazoa</taxon>
        <taxon>Ecdysozoa</taxon>
        <taxon>Arthropoda</taxon>
        <taxon>Hexapoda</taxon>
        <taxon>Insecta</taxon>
        <taxon>Pterygota</taxon>
        <taxon>Neoptera</taxon>
        <taxon>Endopterygota</taxon>
        <taxon>Coleoptera</taxon>
        <taxon>Polyphaga</taxon>
        <taxon>Cucujiformia</taxon>
        <taxon>Curculionidae</taxon>
        <taxon>Ceutorhynchinae</taxon>
        <taxon>Ceutorhynchus</taxon>
    </lineage>
</organism>
<evidence type="ECO:0000313" key="3">
    <source>
        <dbReference type="EMBL" id="CAG9764452.1"/>
    </source>
</evidence>
<reference evidence="3" key="1">
    <citation type="submission" date="2022-01" db="EMBL/GenBank/DDBJ databases">
        <authorList>
            <person name="King R."/>
        </authorList>
    </citation>
    <scope>NUCLEOTIDE SEQUENCE</scope>
</reference>
<dbReference type="Proteomes" id="UP001152799">
    <property type="component" value="Chromosome 2"/>
</dbReference>
<keyword evidence="2" id="KW-0732">Signal</keyword>
<sequence length="146" mass="16337">MKFFIIATAIFVAALAADDHKEIHRKCQDDPASHIDNMVSDPSRIENLPANYGKHILCMCKGLHLLTEDGKANRQEIQSRVEHAMPQDATKVAAVVAECSENRANGEDTAMHIWACLHKHQVMQGHGHSSEESSEKDSSEHHHHHH</sequence>
<gene>
    <name evidence="3" type="ORF">CEUTPL_LOCUS5092</name>
</gene>
<dbReference type="GO" id="GO:0005549">
    <property type="term" value="F:odorant binding"/>
    <property type="evidence" value="ECO:0007669"/>
    <property type="project" value="InterPro"/>
</dbReference>
<evidence type="ECO:0000313" key="4">
    <source>
        <dbReference type="Proteomes" id="UP001152799"/>
    </source>
</evidence>
<feature type="compositionally biased region" description="Basic and acidic residues" evidence="1">
    <location>
        <begin position="128"/>
        <end position="140"/>
    </location>
</feature>
<feature type="signal peptide" evidence="2">
    <location>
        <begin position="1"/>
        <end position="16"/>
    </location>
</feature>
<dbReference type="InterPro" id="IPR006170">
    <property type="entry name" value="PBP/GOBP"/>
</dbReference>
<accession>A0A9N9MPK6</accession>
<feature type="region of interest" description="Disordered" evidence="1">
    <location>
        <begin position="122"/>
        <end position="146"/>
    </location>
</feature>
<keyword evidence="4" id="KW-1185">Reference proteome</keyword>
<name>A0A9N9MPK6_9CUCU</name>